<gene>
    <name evidence="1" type="ORF">HDA36_001413</name>
</gene>
<evidence type="ECO:0000313" key="1">
    <source>
        <dbReference type="EMBL" id="MBB5431329.1"/>
    </source>
</evidence>
<dbReference type="EMBL" id="JACHDB010000001">
    <property type="protein sequence ID" value="MBB5431329.1"/>
    <property type="molecule type" value="Genomic_DNA"/>
</dbReference>
<dbReference type="Proteomes" id="UP000572635">
    <property type="component" value="Unassembled WGS sequence"/>
</dbReference>
<dbReference type="RefSeq" id="WP_184390905.1">
    <property type="nucleotide sequence ID" value="NZ_JACHDB010000001.1"/>
</dbReference>
<name>A0A7W8QJE4_9ACTN</name>
<reference evidence="1 2" key="1">
    <citation type="submission" date="2020-08" db="EMBL/GenBank/DDBJ databases">
        <title>Sequencing the genomes of 1000 actinobacteria strains.</title>
        <authorList>
            <person name="Klenk H.-P."/>
        </authorList>
    </citation>
    <scope>NUCLEOTIDE SEQUENCE [LARGE SCALE GENOMIC DNA]</scope>
    <source>
        <strain evidence="1 2">DSM 44551</strain>
    </source>
</reference>
<keyword evidence="2" id="KW-1185">Reference proteome</keyword>
<protein>
    <submittedName>
        <fullName evidence="1">Uncharacterized protein</fullName>
    </submittedName>
</protein>
<sequence length="146" mass="15813">MNGHRSVRLPRGARPERLRPVPAWQAWGAGTLVFLDGDRSELFTVAGHEGSRVVVESLDTGDRETVTADRLTAAAGGDDAVLRHAWPVGVEVHYCGGLYKVVGHEAKPGLWFGRLRLRPVGGGPEIRTTTDVVVPRTQTPAWMRGG</sequence>
<dbReference type="AlphaFoldDB" id="A0A7W8QJE4"/>
<organism evidence="1 2">
    <name type="scientific">Nocardiopsis composta</name>
    <dbReference type="NCBI Taxonomy" id="157465"/>
    <lineage>
        <taxon>Bacteria</taxon>
        <taxon>Bacillati</taxon>
        <taxon>Actinomycetota</taxon>
        <taxon>Actinomycetes</taxon>
        <taxon>Streptosporangiales</taxon>
        <taxon>Nocardiopsidaceae</taxon>
        <taxon>Nocardiopsis</taxon>
    </lineage>
</organism>
<comment type="caution">
    <text evidence="1">The sequence shown here is derived from an EMBL/GenBank/DDBJ whole genome shotgun (WGS) entry which is preliminary data.</text>
</comment>
<evidence type="ECO:0000313" key="2">
    <source>
        <dbReference type="Proteomes" id="UP000572635"/>
    </source>
</evidence>
<accession>A0A7W8QJE4</accession>
<proteinExistence type="predicted"/>